<dbReference type="Proteomes" id="UP001231189">
    <property type="component" value="Unassembled WGS sequence"/>
</dbReference>
<proteinExistence type="predicted"/>
<accession>A0AAD8T2K8</accession>
<dbReference type="GO" id="GO:0003676">
    <property type="term" value="F:nucleic acid binding"/>
    <property type="evidence" value="ECO:0007669"/>
    <property type="project" value="InterPro"/>
</dbReference>
<dbReference type="InterPro" id="IPR002156">
    <property type="entry name" value="RNaseH_domain"/>
</dbReference>
<protein>
    <recommendedName>
        <fullName evidence="1">RNase H type-1 domain-containing protein</fullName>
    </recommendedName>
</protein>
<dbReference type="EMBL" id="JAUUTY010000003">
    <property type="protein sequence ID" value="KAK1668847.1"/>
    <property type="molecule type" value="Genomic_DNA"/>
</dbReference>
<evidence type="ECO:0000259" key="1">
    <source>
        <dbReference type="Pfam" id="PF13456"/>
    </source>
</evidence>
<name>A0AAD8T2K8_LOLMU</name>
<dbReference type="Pfam" id="PF13456">
    <property type="entry name" value="RVT_3"/>
    <property type="match status" value="1"/>
</dbReference>
<organism evidence="2 3">
    <name type="scientific">Lolium multiflorum</name>
    <name type="common">Italian ryegrass</name>
    <name type="synonym">Lolium perenne subsp. multiflorum</name>
    <dbReference type="NCBI Taxonomy" id="4521"/>
    <lineage>
        <taxon>Eukaryota</taxon>
        <taxon>Viridiplantae</taxon>
        <taxon>Streptophyta</taxon>
        <taxon>Embryophyta</taxon>
        <taxon>Tracheophyta</taxon>
        <taxon>Spermatophyta</taxon>
        <taxon>Magnoliopsida</taxon>
        <taxon>Liliopsida</taxon>
        <taxon>Poales</taxon>
        <taxon>Poaceae</taxon>
        <taxon>BOP clade</taxon>
        <taxon>Pooideae</taxon>
        <taxon>Poodae</taxon>
        <taxon>Poeae</taxon>
        <taxon>Poeae Chloroplast Group 2 (Poeae type)</taxon>
        <taxon>Loliodinae</taxon>
        <taxon>Loliinae</taxon>
        <taxon>Lolium</taxon>
    </lineage>
</organism>
<keyword evidence="3" id="KW-1185">Reference proteome</keyword>
<reference evidence="2" key="1">
    <citation type="submission" date="2023-07" db="EMBL/GenBank/DDBJ databases">
        <title>A chromosome-level genome assembly of Lolium multiflorum.</title>
        <authorList>
            <person name="Chen Y."/>
            <person name="Copetti D."/>
            <person name="Kolliker R."/>
            <person name="Studer B."/>
        </authorList>
    </citation>
    <scope>NUCLEOTIDE SEQUENCE</scope>
    <source>
        <strain evidence="2">02402/16</strain>
        <tissue evidence="2">Leaf</tissue>
    </source>
</reference>
<dbReference type="AlphaFoldDB" id="A0AAD8T2K8"/>
<evidence type="ECO:0000313" key="3">
    <source>
        <dbReference type="Proteomes" id="UP001231189"/>
    </source>
</evidence>
<gene>
    <name evidence="2" type="ORF">QYE76_057006</name>
</gene>
<sequence length="181" mass="20184">MEEDSHYEMMMFTKARNLRSSNVRSLVPSQEEAFRFTGKDWLMICLSQADETTKLMFVLHLWRAWYPRNDIIHHKGLESIPRSIAFLKSYSAEHKMMPQYGSDTKGKGPMFASAQPSFPLLSGLIKINSDTSFISQGIPSAAGAIARNHLGEIVLVACSPMLGCPDAEDAEAKAVLRELCS</sequence>
<comment type="caution">
    <text evidence="2">The sequence shown here is derived from an EMBL/GenBank/DDBJ whole genome shotgun (WGS) entry which is preliminary data.</text>
</comment>
<feature type="domain" description="RNase H type-1" evidence="1">
    <location>
        <begin position="128"/>
        <end position="177"/>
    </location>
</feature>
<evidence type="ECO:0000313" key="2">
    <source>
        <dbReference type="EMBL" id="KAK1668847.1"/>
    </source>
</evidence>
<dbReference type="GO" id="GO:0004523">
    <property type="term" value="F:RNA-DNA hybrid ribonuclease activity"/>
    <property type="evidence" value="ECO:0007669"/>
    <property type="project" value="InterPro"/>
</dbReference>